<evidence type="ECO:0000313" key="2">
    <source>
        <dbReference type="EMBL" id="KAF1848202.1"/>
    </source>
</evidence>
<evidence type="ECO:0000259" key="1">
    <source>
        <dbReference type="PROSITE" id="PS51186"/>
    </source>
</evidence>
<dbReference type="GO" id="GO:0016747">
    <property type="term" value="F:acyltransferase activity, transferring groups other than amino-acyl groups"/>
    <property type="evidence" value="ECO:0007669"/>
    <property type="project" value="InterPro"/>
</dbReference>
<accession>A0A9P4GN18</accession>
<dbReference type="Pfam" id="PF00583">
    <property type="entry name" value="Acetyltransf_1"/>
    <property type="match status" value="1"/>
</dbReference>
<keyword evidence="3" id="KW-1185">Reference proteome</keyword>
<dbReference type="Proteomes" id="UP000800039">
    <property type="component" value="Unassembled WGS sequence"/>
</dbReference>
<dbReference type="EMBL" id="ML976615">
    <property type="protein sequence ID" value="KAF1848202.1"/>
    <property type="molecule type" value="Genomic_DNA"/>
</dbReference>
<feature type="domain" description="N-acetyltransferase" evidence="1">
    <location>
        <begin position="76"/>
        <end position="221"/>
    </location>
</feature>
<comment type="caution">
    <text evidence="2">The sequence shown here is derived from an EMBL/GenBank/DDBJ whole genome shotgun (WGS) entry which is preliminary data.</text>
</comment>
<evidence type="ECO:0000313" key="3">
    <source>
        <dbReference type="Proteomes" id="UP000800039"/>
    </source>
</evidence>
<dbReference type="CDD" id="cd04301">
    <property type="entry name" value="NAT_SF"/>
    <property type="match status" value="1"/>
</dbReference>
<protein>
    <submittedName>
        <fullName evidence="2">Acyl-CoA N-acyltransferase</fullName>
    </submittedName>
</protein>
<dbReference type="GeneID" id="63855891"/>
<dbReference type="InterPro" id="IPR016181">
    <property type="entry name" value="Acyl_CoA_acyltransferase"/>
</dbReference>
<dbReference type="PROSITE" id="PS51186">
    <property type="entry name" value="GNAT"/>
    <property type="match status" value="1"/>
</dbReference>
<dbReference type="OrthoDB" id="64477at2759"/>
<dbReference type="AlphaFoldDB" id="A0A9P4GN18"/>
<gene>
    <name evidence="2" type="ORF">K460DRAFT_69067</name>
</gene>
<proteinExistence type="predicted"/>
<name>A0A9P4GN18_9PLEO</name>
<sequence>MASPFVRPYDASLDYTNGLNVFLTTIDPSLNWEPARTIGSHLWYKPYTTLTPGTCFVLDDGSGRVVGYCIGAANTASFAQRWRNDFTPMVDSNLIPRPGVRTGDALMEREDIKGFRSAVYGAECSMLLPWPAVLAEYPAHMHIDILPEFQRRGLGTLLMNAFLQAVRGMGARGVHLDMVRTNTAGRAFYTKIGFEICAQVMDGGASGDPGVDGIVMTLVKAL</sequence>
<dbReference type="RefSeq" id="XP_040790765.1">
    <property type="nucleotide sequence ID" value="XM_040938635.1"/>
</dbReference>
<dbReference type="InterPro" id="IPR000182">
    <property type="entry name" value="GNAT_dom"/>
</dbReference>
<dbReference type="SUPFAM" id="SSF55729">
    <property type="entry name" value="Acyl-CoA N-acyltransferases (Nat)"/>
    <property type="match status" value="1"/>
</dbReference>
<dbReference type="Gene3D" id="3.40.630.30">
    <property type="match status" value="1"/>
</dbReference>
<organism evidence="2 3">
    <name type="scientific">Cucurbitaria berberidis CBS 394.84</name>
    <dbReference type="NCBI Taxonomy" id="1168544"/>
    <lineage>
        <taxon>Eukaryota</taxon>
        <taxon>Fungi</taxon>
        <taxon>Dikarya</taxon>
        <taxon>Ascomycota</taxon>
        <taxon>Pezizomycotina</taxon>
        <taxon>Dothideomycetes</taxon>
        <taxon>Pleosporomycetidae</taxon>
        <taxon>Pleosporales</taxon>
        <taxon>Pleosporineae</taxon>
        <taxon>Cucurbitariaceae</taxon>
        <taxon>Cucurbitaria</taxon>
    </lineage>
</organism>
<reference evidence="2" key="1">
    <citation type="submission" date="2020-01" db="EMBL/GenBank/DDBJ databases">
        <authorList>
            <consortium name="DOE Joint Genome Institute"/>
            <person name="Haridas S."/>
            <person name="Albert R."/>
            <person name="Binder M."/>
            <person name="Bloem J."/>
            <person name="Labutti K."/>
            <person name="Salamov A."/>
            <person name="Andreopoulos B."/>
            <person name="Baker S.E."/>
            <person name="Barry K."/>
            <person name="Bills G."/>
            <person name="Bluhm B.H."/>
            <person name="Cannon C."/>
            <person name="Castanera R."/>
            <person name="Culley D.E."/>
            <person name="Daum C."/>
            <person name="Ezra D."/>
            <person name="Gonzalez J.B."/>
            <person name="Henrissat B."/>
            <person name="Kuo A."/>
            <person name="Liang C."/>
            <person name="Lipzen A."/>
            <person name="Lutzoni F."/>
            <person name="Magnuson J."/>
            <person name="Mondo S."/>
            <person name="Nolan M."/>
            <person name="Ohm R."/>
            <person name="Pangilinan J."/>
            <person name="Park H.-J."/>
            <person name="Ramirez L."/>
            <person name="Alfaro M."/>
            <person name="Sun H."/>
            <person name="Tritt A."/>
            <person name="Yoshinaga Y."/>
            <person name="Zwiers L.-H."/>
            <person name="Turgeon B.G."/>
            <person name="Goodwin S.B."/>
            <person name="Spatafora J.W."/>
            <person name="Crous P.W."/>
            <person name="Grigoriev I.V."/>
        </authorList>
    </citation>
    <scope>NUCLEOTIDE SEQUENCE</scope>
    <source>
        <strain evidence="2">CBS 394.84</strain>
    </source>
</reference>